<dbReference type="InterPro" id="IPR036878">
    <property type="entry name" value="Glu_permease_IIB"/>
</dbReference>
<feature type="active site" description="Phosphocysteine intermediate; for EIIB activity" evidence="11">
    <location>
        <position position="26"/>
    </location>
</feature>
<dbReference type="GO" id="GO:0090589">
    <property type="term" value="F:protein-phosphocysteine-trehalose phosphotransferase system transporter activity"/>
    <property type="evidence" value="ECO:0007669"/>
    <property type="project" value="TreeGrafter"/>
</dbReference>
<sequence>MNIQYLAKEILENVGTESNIKSLTHCVTRLRFSLFNDGKANKNNIENLDGVISVVESGGQFQVVIGNKVGDVYKEIGKLTNSEDINITKDKVVKEKSRIGSKALDFISSIFAPVLNILRVLVFLKDYYLSLFILIIYQQTVGPIKLYMQ</sequence>
<evidence type="ECO:0000256" key="10">
    <source>
        <dbReference type="ARBA" id="ARBA00023136"/>
    </source>
</evidence>
<dbReference type="GO" id="GO:0008982">
    <property type="term" value="F:protein-N(PI)-phosphohistidine-sugar phosphotransferase activity"/>
    <property type="evidence" value="ECO:0007669"/>
    <property type="project" value="InterPro"/>
</dbReference>
<dbReference type="PANTHER" id="PTHR30175:SF1">
    <property type="entry name" value="PTS SYSTEM ARBUTIN-, CELLOBIOSE-, AND SALICIN-SPECIFIC EIIBC COMPONENT-RELATED"/>
    <property type="match status" value="1"/>
</dbReference>
<dbReference type="KEGG" id="cbei:LF65_01651"/>
<dbReference type="SUPFAM" id="SSF55604">
    <property type="entry name" value="Glucose permease domain IIB"/>
    <property type="match status" value="1"/>
</dbReference>
<dbReference type="PROSITE" id="PS51098">
    <property type="entry name" value="PTS_EIIB_TYPE_1"/>
    <property type="match status" value="1"/>
</dbReference>
<dbReference type="GO" id="GO:0016301">
    <property type="term" value="F:kinase activity"/>
    <property type="evidence" value="ECO:0007669"/>
    <property type="project" value="UniProtKB-KW"/>
</dbReference>
<dbReference type="GO" id="GO:0015771">
    <property type="term" value="P:trehalose transport"/>
    <property type="evidence" value="ECO:0007669"/>
    <property type="project" value="TreeGrafter"/>
</dbReference>
<accession>A0A0B5QJ83</accession>
<dbReference type="PROSITE" id="PS01035">
    <property type="entry name" value="PTS_EIIB_TYPE_1_CYS"/>
    <property type="match status" value="1"/>
</dbReference>
<keyword evidence="7" id="KW-0812">Transmembrane</keyword>
<evidence type="ECO:0000256" key="8">
    <source>
        <dbReference type="ARBA" id="ARBA00022777"/>
    </source>
</evidence>
<evidence type="ECO:0000259" key="12">
    <source>
        <dbReference type="PROSITE" id="PS51098"/>
    </source>
</evidence>
<keyword evidence="2" id="KW-0813">Transport</keyword>
<evidence type="ECO:0000256" key="3">
    <source>
        <dbReference type="ARBA" id="ARBA00022475"/>
    </source>
</evidence>
<dbReference type="InterPro" id="IPR018113">
    <property type="entry name" value="PTrfase_EIIB_Cys"/>
</dbReference>
<dbReference type="Gene3D" id="3.30.1360.60">
    <property type="entry name" value="Glucose permease domain IIB"/>
    <property type="match status" value="1"/>
</dbReference>
<evidence type="ECO:0000256" key="7">
    <source>
        <dbReference type="ARBA" id="ARBA00022692"/>
    </source>
</evidence>
<keyword evidence="4" id="KW-0762">Sugar transport</keyword>
<dbReference type="GO" id="GO:0009401">
    <property type="term" value="P:phosphoenolpyruvate-dependent sugar phosphotransferase system"/>
    <property type="evidence" value="ECO:0007669"/>
    <property type="project" value="UniProtKB-KW"/>
</dbReference>
<evidence type="ECO:0000256" key="5">
    <source>
        <dbReference type="ARBA" id="ARBA00022679"/>
    </source>
</evidence>
<evidence type="ECO:0000313" key="14">
    <source>
        <dbReference type="Proteomes" id="UP000031866"/>
    </source>
</evidence>
<dbReference type="PANTHER" id="PTHR30175">
    <property type="entry name" value="PHOSPHOTRANSFERASE SYSTEM TRANSPORT PROTEIN"/>
    <property type="match status" value="1"/>
</dbReference>
<dbReference type="InterPro" id="IPR001996">
    <property type="entry name" value="PTS_IIB_1"/>
</dbReference>
<proteinExistence type="predicted"/>
<name>A0A0B5QJ83_CLOBE</name>
<dbReference type="FunFam" id="3.30.1360.60:FF:000001">
    <property type="entry name" value="PTS system glucose-specific IIBC component PtsG"/>
    <property type="match status" value="1"/>
</dbReference>
<evidence type="ECO:0000256" key="6">
    <source>
        <dbReference type="ARBA" id="ARBA00022683"/>
    </source>
</evidence>
<dbReference type="EMBL" id="CP010086">
    <property type="protein sequence ID" value="AJG98256.1"/>
    <property type="molecule type" value="Genomic_DNA"/>
</dbReference>
<dbReference type="STRING" id="1520.LF65_01651"/>
<feature type="domain" description="PTS EIIB type-1" evidence="12">
    <location>
        <begin position="4"/>
        <end position="86"/>
    </location>
</feature>
<organism evidence="13 14">
    <name type="scientific">Clostridium beijerinckii</name>
    <name type="common">Clostridium MP</name>
    <dbReference type="NCBI Taxonomy" id="1520"/>
    <lineage>
        <taxon>Bacteria</taxon>
        <taxon>Bacillati</taxon>
        <taxon>Bacillota</taxon>
        <taxon>Clostridia</taxon>
        <taxon>Eubacteriales</taxon>
        <taxon>Clostridiaceae</taxon>
        <taxon>Clostridium</taxon>
    </lineage>
</organism>
<protein>
    <recommendedName>
        <fullName evidence="12">PTS EIIB type-1 domain-containing protein</fullName>
    </recommendedName>
</protein>
<evidence type="ECO:0000256" key="9">
    <source>
        <dbReference type="ARBA" id="ARBA00022989"/>
    </source>
</evidence>
<comment type="subcellular location">
    <subcellularLocation>
        <location evidence="1">Cell membrane</location>
        <topology evidence="1">Multi-pass membrane protein</topology>
    </subcellularLocation>
</comment>
<keyword evidence="6" id="KW-0598">Phosphotransferase system</keyword>
<dbReference type="InterPro" id="IPR050558">
    <property type="entry name" value="PTS_Sugar-Specific_Components"/>
</dbReference>
<evidence type="ECO:0000256" key="2">
    <source>
        <dbReference type="ARBA" id="ARBA00022448"/>
    </source>
</evidence>
<evidence type="ECO:0000256" key="4">
    <source>
        <dbReference type="ARBA" id="ARBA00022597"/>
    </source>
</evidence>
<keyword evidence="5" id="KW-0808">Transferase</keyword>
<dbReference type="Proteomes" id="UP000031866">
    <property type="component" value="Chromosome"/>
</dbReference>
<dbReference type="CDD" id="cd00212">
    <property type="entry name" value="PTS_IIB_glc"/>
    <property type="match status" value="1"/>
</dbReference>
<evidence type="ECO:0000313" key="13">
    <source>
        <dbReference type="EMBL" id="AJG98256.1"/>
    </source>
</evidence>
<dbReference type="AlphaFoldDB" id="A0A0B5QJ83"/>
<keyword evidence="10" id="KW-0472">Membrane</keyword>
<keyword evidence="8" id="KW-0418">Kinase</keyword>
<keyword evidence="9" id="KW-1133">Transmembrane helix</keyword>
<gene>
    <name evidence="13" type="ORF">LF65_01651</name>
</gene>
<dbReference type="Pfam" id="PF00367">
    <property type="entry name" value="PTS_EIIB"/>
    <property type="match status" value="1"/>
</dbReference>
<dbReference type="GO" id="GO:0005886">
    <property type="term" value="C:plasma membrane"/>
    <property type="evidence" value="ECO:0007669"/>
    <property type="project" value="UniProtKB-SubCell"/>
</dbReference>
<evidence type="ECO:0000256" key="1">
    <source>
        <dbReference type="ARBA" id="ARBA00004651"/>
    </source>
</evidence>
<dbReference type="RefSeq" id="WP_052482760.1">
    <property type="nucleotide sequence ID" value="NZ_CP010086.2"/>
</dbReference>
<keyword evidence="3" id="KW-1003">Cell membrane</keyword>
<reference evidence="14" key="1">
    <citation type="submission" date="2014-12" db="EMBL/GenBank/DDBJ databases">
        <title>Genome sequence of Clostridium beijerinckii strain 59B.</title>
        <authorList>
            <person name="Little G.T."/>
            <person name="Minton N.P."/>
        </authorList>
    </citation>
    <scope>NUCLEOTIDE SEQUENCE [LARGE SCALE GENOMIC DNA]</scope>
    <source>
        <strain evidence="14">59B</strain>
    </source>
</reference>
<evidence type="ECO:0000256" key="11">
    <source>
        <dbReference type="PROSITE-ProRule" id="PRU00421"/>
    </source>
</evidence>